<evidence type="ECO:0000313" key="10">
    <source>
        <dbReference type="EMBL" id="PWE18747.1"/>
    </source>
</evidence>
<dbReference type="NCBIfam" id="TIGR00017">
    <property type="entry name" value="cmk"/>
    <property type="match status" value="1"/>
</dbReference>
<dbReference type="SUPFAM" id="SSF52540">
    <property type="entry name" value="P-loop containing nucleoside triphosphate hydrolases"/>
    <property type="match status" value="1"/>
</dbReference>
<comment type="catalytic activity">
    <reaction evidence="6 8">
        <text>dCMP + ATP = dCDP + ADP</text>
        <dbReference type="Rhea" id="RHEA:25094"/>
        <dbReference type="ChEBI" id="CHEBI:30616"/>
        <dbReference type="ChEBI" id="CHEBI:57566"/>
        <dbReference type="ChEBI" id="CHEBI:58593"/>
        <dbReference type="ChEBI" id="CHEBI:456216"/>
        <dbReference type="EC" id="2.7.4.25"/>
    </reaction>
</comment>
<dbReference type="Gene3D" id="3.40.50.300">
    <property type="entry name" value="P-loop containing nucleotide triphosphate hydrolases"/>
    <property type="match status" value="1"/>
</dbReference>
<protein>
    <recommendedName>
        <fullName evidence="8">Cytidylate kinase</fullName>
        <shortName evidence="8">CK</shortName>
        <ecNumber evidence="8">2.7.4.25</ecNumber>
    </recommendedName>
    <alternativeName>
        <fullName evidence="8">Cytidine monophosphate kinase</fullName>
        <shortName evidence="8">CMP kinase</shortName>
    </alternativeName>
</protein>
<evidence type="ECO:0000256" key="1">
    <source>
        <dbReference type="ARBA" id="ARBA00009427"/>
    </source>
</evidence>
<keyword evidence="8" id="KW-0963">Cytoplasm</keyword>
<dbReference type="RefSeq" id="WP_109252021.1">
    <property type="nucleotide sequence ID" value="NZ_QEXV01000001.1"/>
</dbReference>
<feature type="domain" description="Cytidylate kinase" evidence="9">
    <location>
        <begin position="3"/>
        <end position="203"/>
    </location>
</feature>
<dbReference type="Proteomes" id="UP000245168">
    <property type="component" value="Unassembled WGS sequence"/>
</dbReference>
<dbReference type="InterPro" id="IPR003136">
    <property type="entry name" value="Cytidylate_kin"/>
</dbReference>
<evidence type="ECO:0000256" key="8">
    <source>
        <dbReference type="HAMAP-Rule" id="MF_00238"/>
    </source>
</evidence>
<comment type="caution">
    <text evidence="10">The sequence shown here is derived from an EMBL/GenBank/DDBJ whole genome shotgun (WGS) entry which is preliminary data.</text>
</comment>
<evidence type="ECO:0000256" key="2">
    <source>
        <dbReference type="ARBA" id="ARBA00022679"/>
    </source>
</evidence>
<dbReference type="OrthoDB" id="9807434at2"/>
<evidence type="ECO:0000256" key="3">
    <source>
        <dbReference type="ARBA" id="ARBA00022741"/>
    </source>
</evidence>
<sequence>MLIAVDGPLASGKGTIARALAARYGLPHLDTGALYRAVAVAMMEAGEDPADPDAAERAARNLDPDAIDEAKIRTAGAGAAASVVSAHPGVRAALLKVQKDFAARPGGAVLDGRDIGTVIAPDAEVKLFVTAGEEARAWRRRSELVGRGETIAYDQVLAQLRERDARDASRSDAPMTKAADAVELDTTDMTIDEAVQAAIDIVEQRRTR</sequence>
<keyword evidence="4 8" id="KW-0418">Kinase</keyword>
<dbReference type="InterPro" id="IPR011994">
    <property type="entry name" value="Cytidylate_kinase_dom"/>
</dbReference>
<feature type="binding site" evidence="8">
    <location>
        <begin position="7"/>
        <end position="15"/>
    </location>
    <ligand>
        <name>ATP</name>
        <dbReference type="ChEBI" id="CHEBI:30616"/>
    </ligand>
</feature>
<evidence type="ECO:0000259" key="9">
    <source>
        <dbReference type="Pfam" id="PF02224"/>
    </source>
</evidence>
<comment type="similarity">
    <text evidence="1 8">Belongs to the cytidylate kinase family. Type 1 subfamily.</text>
</comment>
<name>A0A2U2BXM3_9PROT</name>
<evidence type="ECO:0000256" key="5">
    <source>
        <dbReference type="ARBA" id="ARBA00022840"/>
    </source>
</evidence>
<evidence type="ECO:0000256" key="6">
    <source>
        <dbReference type="ARBA" id="ARBA00047615"/>
    </source>
</evidence>
<dbReference type="EMBL" id="QEXV01000001">
    <property type="protein sequence ID" value="PWE18747.1"/>
    <property type="molecule type" value="Genomic_DNA"/>
</dbReference>
<comment type="catalytic activity">
    <reaction evidence="7 8">
        <text>CMP + ATP = CDP + ADP</text>
        <dbReference type="Rhea" id="RHEA:11600"/>
        <dbReference type="ChEBI" id="CHEBI:30616"/>
        <dbReference type="ChEBI" id="CHEBI:58069"/>
        <dbReference type="ChEBI" id="CHEBI:60377"/>
        <dbReference type="ChEBI" id="CHEBI:456216"/>
        <dbReference type="EC" id="2.7.4.25"/>
    </reaction>
</comment>
<accession>A0A2U2BXM3</accession>
<evidence type="ECO:0000313" key="11">
    <source>
        <dbReference type="Proteomes" id="UP000245168"/>
    </source>
</evidence>
<dbReference type="GO" id="GO:0036431">
    <property type="term" value="F:dCMP kinase activity"/>
    <property type="evidence" value="ECO:0007669"/>
    <property type="project" value="InterPro"/>
</dbReference>
<keyword evidence="11" id="KW-1185">Reference proteome</keyword>
<keyword evidence="2 8" id="KW-0808">Transferase</keyword>
<evidence type="ECO:0000256" key="4">
    <source>
        <dbReference type="ARBA" id="ARBA00022777"/>
    </source>
</evidence>
<dbReference type="Pfam" id="PF02224">
    <property type="entry name" value="Cytidylate_kin"/>
    <property type="match status" value="1"/>
</dbReference>
<dbReference type="AlphaFoldDB" id="A0A2U2BXM3"/>
<dbReference type="GO" id="GO:0005737">
    <property type="term" value="C:cytoplasm"/>
    <property type="evidence" value="ECO:0007669"/>
    <property type="project" value="UniProtKB-SubCell"/>
</dbReference>
<organism evidence="10 11">
    <name type="scientific">Marinicauda salina</name>
    <dbReference type="NCBI Taxonomy" id="2135793"/>
    <lineage>
        <taxon>Bacteria</taxon>
        <taxon>Pseudomonadati</taxon>
        <taxon>Pseudomonadota</taxon>
        <taxon>Alphaproteobacteria</taxon>
        <taxon>Maricaulales</taxon>
        <taxon>Maricaulaceae</taxon>
        <taxon>Marinicauda</taxon>
    </lineage>
</organism>
<evidence type="ECO:0000256" key="7">
    <source>
        <dbReference type="ARBA" id="ARBA00048478"/>
    </source>
</evidence>
<proteinExistence type="inferred from homology"/>
<dbReference type="GO" id="GO:0036430">
    <property type="term" value="F:CMP kinase activity"/>
    <property type="evidence" value="ECO:0007669"/>
    <property type="project" value="RHEA"/>
</dbReference>
<comment type="subcellular location">
    <subcellularLocation>
        <location evidence="8">Cytoplasm</location>
    </subcellularLocation>
</comment>
<dbReference type="CDD" id="cd02020">
    <property type="entry name" value="CMPK"/>
    <property type="match status" value="1"/>
</dbReference>
<gene>
    <name evidence="8" type="primary">cmk</name>
    <name evidence="10" type="ORF">DDZ18_03905</name>
</gene>
<dbReference type="HAMAP" id="MF_00238">
    <property type="entry name" value="Cytidyl_kinase_type1"/>
    <property type="match status" value="1"/>
</dbReference>
<keyword evidence="5 8" id="KW-0067">ATP-binding</keyword>
<dbReference type="InterPro" id="IPR027417">
    <property type="entry name" value="P-loop_NTPase"/>
</dbReference>
<dbReference type="GO" id="GO:0006220">
    <property type="term" value="P:pyrimidine nucleotide metabolic process"/>
    <property type="evidence" value="ECO:0007669"/>
    <property type="project" value="UniProtKB-UniRule"/>
</dbReference>
<keyword evidence="3 8" id="KW-0547">Nucleotide-binding</keyword>
<reference evidence="11" key="1">
    <citation type="submission" date="2018-05" db="EMBL/GenBank/DDBJ databases">
        <authorList>
            <person name="Liu B.-T."/>
        </authorList>
    </citation>
    <scope>NUCLEOTIDE SEQUENCE [LARGE SCALE GENOMIC DNA]</scope>
    <source>
        <strain evidence="11">WD6-1</strain>
    </source>
</reference>
<dbReference type="EC" id="2.7.4.25" evidence="8"/>
<dbReference type="GO" id="GO:0005524">
    <property type="term" value="F:ATP binding"/>
    <property type="evidence" value="ECO:0007669"/>
    <property type="project" value="UniProtKB-UniRule"/>
</dbReference>